<evidence type="ECO:0000313" key="10">
    <source>
        <dbReference type="Proteomes" id="UP000488956"/>
    </source>
</evidence>
<organism evidence="5 7">
    <name type="scientific">Phytophthora fragariae</name>
    <dbReference type="NCBI Taxonomy" id="53985"/>
    <lineage>
        <taxon>Eukaryota</taxon>
        <taxon>Sar</taxon>
        <taxon>Stramenopiles</taxon>
        <taxon>Oomycota</taxon>
        <taxon>Peronosporomycetes</taxon>
        <taxon>Peronosporales</taxon>
        <taxon>Peronosporaceae</taxon>
        <taxon>Phytophthora</taxon>
    </lineage>
</organism>
<evidence type="ECO:0000313" key="6">
    <source>
        <dbReference type="Proteomes" id="UP000429523"/>
    </source>
</evidence>
<dbReference type="EMBL" id="QXFZ01003731">
    <property type="protein sequence ID" value="KAE9067374.1"/>
    <property type="molecule type" value="Genomic_DNA"/>
</dbReference>
<sequence>MTGIWPMTIEGSPTPVMLALTLAPTITPQGLLTAEKMRKLDLAATKRRMKMLPKWQTTSSKLRLCKPSLSLALLNVGGDKHLLVVAPEWLDSVRHLMDPTAPTLMRGPPPDLLRTLTRRGVHRLRLAVSLLDPPLQIR</sequence>
<name>A0A6A4BI69_9STRA</name>
<dbReference type="EMBL" id="QXFX01002036">
    <property type="protein sequence ID" value="KAE9081550.1"/>
    <property type="molecule type" value="Genomic_DNA"/>
</dbReference>
<accession>A0A6A4BI69</accession>
<evidence type="ECO:0000313" key="9">
    <source>
        <dbReference type="Proteomes" id="UP000441208"/>
    </source>
</evidence>
<dbReference type="EMBL" id="QXGF01003816">
    <property type="protein sequence ID" value="KAE8920791.1"/>
    <property type="molecule type" value="Genomic_DNA"/>
</dbReference>
<evidence type="ECO:0000313" key="8">
    <source>
        <dbReference type="Proteomes" id="UP000440732"/>
    </source>
</evidence>
<evidence type="ECO:0000313" key="7">
    <source>
        <dbReference type="Proteomes" id="UP000437068"/>
    </source>
</evidence>
<dbReference type="Proteomes" id="UP000437068">
    <property type="component" value="Unassembled WGS sequence"/>
</dbReference>
<protein>
    <submittedName>
        <fullName evidence="5">Uncharacterized protein</fullName>
    </submittedName>
</protein>
<evidence type="ECO:0000313" key="1">
    <source>
        <dbReference type="EMBL" id="KAE8920791.1"/>
    </source>
</evidence>
<evidence type="ECO:0000313" key="4">
    <source>
        <dbReference type="EMBL" id="KAE9105810.1"/>
    </source>
</evidence>
<comment type="caution">
    <text evidence="5">The sequence shown here is derived from an EMBL/GenBank/DDBJ whole genome shotgun (WGS) entry which is preliminary data.</text>
</comment>
<dbReference type="Proteomes" id="UP000488956">
    <property type="component" value="Unassembled WGS sequence"/>
</dbReference>
<evidence type="ECO:0000313" key="3">
    <source>
        <dbReference type="EMBL" id="KAE9081550.1"/>
    </source>
</evidence>
<reference evidence="6 7" key="1">
    <citation type="submission" date="2018-08" db="EMBL/GenBank/DDBJ databases">
        <title>Genomic investigation of the strawberry pathogen Phytophthora fragariae indicates pathogenicity is determined by transcriptional variation in three key races.</title>
        <authorList>
            <person name="Adams T.M."/>
            <person name="Armitage A.D."/>
            <person name="Sobczyk M.K."/>
            <person name="Bates H.J."/>
            <person name="Dunwell J.M."/>
            <person name="Nellist C.F."/>
            <person name="Harrison R.J."/>
        </authorList>
    </citation>
    <scope>NUCLEOTIDE SEQUENCE [LARGE SCALE GENOMIC DNA]</scope>
    <source>
        <strain evidence="5 7">A4</strain>
        <strain evidence="4 8">NOV-5</strain>
        <strain evidence="2 9">NOV-71</strain>
        <strain evidence="1 6">NOV-9</strain>
        <strain evidence="3 10">ONT-3</strain>
    </source>
</reference>
<dbReference type="EMBL" id="QXGA01001996">
    <property type="protein sequence ID" value="KAE9105810.1"/>
    <property type="molecule type" value="Genomic_DNA"/>
</dbReference>
<evidence type="ECO:0000313" key="5">
    <source>
        <dbReference type="EMBL" id="KAE9271279.1"/>
    </source>
</evidence>
<dbReference type="Proteomes" id="UP000441208">
    <property type="component" value="Unassembled WGS sequence"/>
</dbReference>
<gene>
    <name evidence="5" type="ORF">PF001_g28445</name>
    <name evidence="4" type="ORF">PF006_g21518</name>
    <name evidence="2" type="ORF">PF007_g28096</name>
    <name evidence="1" type="ORF">PF009_g28921</name>
    <name evidence="3" type="ORF">PF010_g21948</name>
</gene>
<proteinExistence type="predicted"/>
<dbReference type="AlphaFoldDB" id="A0A6A4BI69"/>
<dbReference type="Proteomes" id="UP000429523">
    <property type="component" value="Unassembled WGS sequence"/>
</dbReference>
<dbReference type="EMBL" id="QXGE01004265">
    <property type="protein sequence ID" value="KAE9271279.1"/>
    <property type="molecule type" value="Genomic_DNA"/>
</dbReference>
<dbReference type="Proteomes" id="UP000440732">
    <property type="component" value="Unassembled WGS sequence"/>
</dbReference>
<evidence type="ECO:0000313" key="2">
    <source>
        <dbReference type="EMBL" id="KAE9067374.1"/>
    </source>
</evidence>